<proteinExistence type="inferred from homology"/>
<keyword evidence="6 9" id="KW-1133">Transmembrane helix</keyword>
<feature type="compositionally biased region" description="Basic and acidic residues" evidence="8">
    <location>
        <begin position="433"/>
        <end position="442"/>
    </location>
</feature>
<feature type="transmembrane region" description="Helical" evidence="9">
    <location>
        <begin position="184"/>
        <end position="207"/>
    </location>
</feature>
<evidence type="ECO:0000259" key="10">
    <source>
        <dbReference type="PROSITE" id="PS50850"/>
    </source>
</evidence>
<feature type="region of interest" description="Disordered" evidence="8">
    <location>
        <begin position="1"/>
        <end position="21"/>
    </location>
</feature>
<keyword evidence="5 9" id="KW-0812">Transmembrane</keyword>
<keyword evidence="3" id="KW-0813">Transport</keyword>
<evidence type="ECO:0000256" key="1">
    <source>
        <dbReference type="ARBA" id="ARBA00004651"/>
    </source>
</evidence>
<sequence length="442" mass="44758">MSRASQGTWPESPRESPQGSPDGRITGALLAMLAVLAGVAPFGIDMYLSAFPRMATDLHTGATSVQLTLTTFLLGLSAGQLVFGPLSDRYGRRGPLLLGSAVFVAASVLTALAPTITVLVAARLLQGASAAAGMVIGRAVVADLARGRAAARAFSLMMIVGGVAPVVAPLLGSVLVGAVGWRGVLLVLAALALAMFAGSALLVPESLPPGRRGTTRRGGFRHLRRRAYLTATGTLVFSFAVLMAYISASPFLYQTVIGVGAVPYGLLFALNALGLVLSSALSSRLLRRAEPRRVLALGVGWLLLASLALLALALTPLGAVWLTVPLFFAVASLGFILGPATALALDAVPRAAGAGSAVVGAAQFGLAALVTPVVGLGGEHTAVPMALAMGGLAVLAGVSYLLFPAPLPAPREPATAGGGTRPGPPSVPAPTRDLTHSKEQRS</sequence>
<evidence type="ECO:0000256" key="2">
    <source>
        <dbReference type="ARBA" id="ARBA00006236"/>
    </source>
</evidence>
<comment type="subcellular location">
    <subcellularLocation>
        <location evidence="1">Cell membrane</location>
        <topology evidence="1">Multi-pass membrane protein</topology>
    </subcellularLocation>
</comment>
<dbReference type="GO" id="GO:1990961">
    <property type="term" value="P:xenobiotic detoxification by transmembrane export across the plasma membrane"/>
    <property type="evidence" value="ECO:0007669"/>
    <property type="project" value="InterPro"/>
</dbReference>
<evidence type="ECO:0000256" key="3">
    <source>
        <dbReference type="ARBA" id="ARBA00022448"/>
    </source>
</evidence>
<evidence type="ECO:0000313" key="12">
    <source>
        <dbReference type="Proteomes" id="UP000198614"/>
    </source>
</evidence>
<feature type="domain" description="Major facilitator superfamily (MFS) profile" evidence="10">
    <location>
        <begin position="29"/>
        <end position="408"/>
    </location>
</feature>
<evidence type="ECO:0000313" key="11">
    <source>
        <dbReference type="EMBL" id="SDG69664.1"/>
    </source>
</evidence>
<evidence type="ECO:0000256" key="4">
    <source>
        <dbReference type="ARBA" id="ARBA00022475"/>
    </source>
</evidence>
<evidence type="ECO:0000256" key="7">
    <source>
        <dbReference type="ARBA" id="ARBA00023136"/>
    </source>
</evidence>
<feature type="region of interest" description="Disordered" evidence="8">
    <location>
        <begin position="411"/>
        <end position="442"/>
    </location>
</feature>
<dbReference type="Pfam" id="PF07690">
    <property type="entry name" value="MFS_1"/>
    <property type="match status" value="1"/>
</dbReference>
<organism evidence="11 12">
    <name type="scientific">Streptomyces griseoaurantiacus</name>
    <dbReference type="NCBI Taxonomy" id="68213"/>
    <lineage>
        <taxon>Bacteria</taxon>
        <taxon>Bacillati</taxon>
        <taxon>Actinomycetota</taxon>
        <taxon>Actinomycetes</taxon>
        <taxon>Kitasatosporales</taxon>
        <taxon>Streptomycetaceae</taxon>
        <taxon>Streptomyces</taxon>
        <taxon>Streptomyces aurantiacus group</taxon>
    </lineage>
</organism>
<dbReference type="InterPro" id="IPR004812">
    <property type="entry name" value="Efflux_drug-R_Bcr/CmlA"/>
</dbReference>
<feature type="transmembrane region" description="Helical" evidence="9">
    <location>
        <begin position="64"/>
        <end position="84"/>
    </location>
</feature>
<evidence type="ECO:0000256" key="9">
    <source>
        <dbReference type="SAM" id="Phobius"/>
    </source>
</evidence>
<feature type="transmembrane region" description="Helical" evidence="9">
    <location>
        <begin position="227"/>
        <end position="246"/>
    </location>
</feature>
<name>A0A1G7WCS7_9ACTN</name>
<dbReference type="InterPro" id="IPR011701">
    <property type="entry name" value="MFS"/>
</dbReference>
<feature type="transmembrane region" description="Helical" evidence="9">
    <location>
        <begin position="320"/>
        <end position="345"/>
    </location>
</feature>
<feature type="transmembrane region" description="Helical" evidence="9">
    <location>
        <begin position="25"/>
        <end position="44"/>
    </location>
</feature>
<evidence type="ECO:0000256" key="6">
    <source>
        <dbReference type="ARBA" id="ARBA00022989"/>
    </source>
</evidence>
<dbReference type="AlphaFoldDB" id="A0A1G7WCS7"/>
<keyword evidence="7 9" id="KW-0472">Membrane</keyword>
<dbReference type="InterPro" id="IPR050189">
    <property type="entry name" value="MFS_Efflux_Transporters"/>
</dbReference>
<dbReference type="GO" id="GO:0005886">
    <property type="term" value="C:plasma membrane"/>
    <property type="evidence" value="ECO:0007669"/>
    <property type="project" value="UniProtKB-SubCell"/>
</dbReference>
<dbReference type="InterPro" id="IPR036259">
    <property type="entry name" value="MFS_trans_sf"/>
</dbReference>
<gene>
    <name evidence="11" type="ORF">SAMN05216260_12639</name>
</gene>
<dbReference type="PANTHER" id="PTHR43124:SF3">
    <property type="entry name" value="CHLORAMPHENICOL EFFLUX PUMP RV0191"/>
    <property type="match status" value="1"/>
</dbReference>
<dbReference type="InterPro" id="IPR020846">
    <property type="entry name" value="MFS_dom"/>
</dbReference>
<reference evidence="11 12" key="1">
    <citation type="submission" date="2016-10" db="EMBL/GenBank/DDBJ databases">
        <authorList>
            <person name="de Groot N.N."/>
        </authorList>
    </citation>
    <scope>NUCLEOTIDE SEQUENCE [LARGE SCALE GENOMIC DNA]</scope>
    <source>
        <strain evidence="11 12">CGMCC 4.1859</strain>
    </source>
</reference>
<feature type="transmembrane region" description="Helical" evidence="9">
    <location>
        <begin position="124"/>
        <end position="141"/>
    </location>
</feature>
<dbReference type="GO" id="GO:0042910">
    <property type="term" value="F:xenobiotic transmembrane transporter activity"/>
    <property type="evidence" value="ECO:0007669"/>
    <property type="project" value="InterPro"/>
</dbReference>
<protein>
    <submittedName>
        <fullName evidence="11">MFS transporter, DHA1 family, bicyclomycin/chloramphenicol resistance protein</fullName>
    </submittedName>
</protein>
<dbReference type="EMBL" id="FNAX01000026">
    <property type="protein sequence ID" value="SDG69664.1"/>
    <property type="molecule type" value="Genomic_DNA"/>
</dbReference>
<dbReference type="CDD" id="cd17320">
    <property type="entry name" value="MFS_MdfA_MDR_like"/>
    <property type="match status" value="1"/>
</dbReference>
<feature type="transmembrane region" description="Helical" evidence="9">
    <location>
        <begin position="357"/>
        <end position="376"/>
    </location>
</feature>
<dbReference type="Gene3D" id="1.20.1720.10">
    <property type="entry name" value="Multidrug resistance protein D"/>
    <property type="match status" value="1"/>
</dbReference>
<dbReference type="Proteomes" id="UP000198614">
    <property type="component" value="Unassembled WGS sequence"/>
</dbReference>
<evidence type="ECO:0000256" key="5">
    <source>
        <dbReference type="ARBA" id="ARBA00022692"/>
    </source>
</evidence>
<feature type="transmembrane region" description="Helical" evidence="9">
    <location>
        <begin position="153"/>
        <end position="178"/>
    </location>
</feature>
<dbReference type="PROSITE" id="PS50850">
    <property type="entry name" value="MFS"/>
    <property type="match status" value="1"/>
</dbReference>
<comment type="similarity">
    <text evidence="2">Belongs to the major facilitator superfamily. Bcr/CmlA family.</text>
</comment>
<keyword evidence="4" id="KW-1003">Cell membrane</keyword>
<dbReference type="PANTHER" id="PTHR43124">
    <property type="entry name" value="PURINE EFFLUX PUMP PBUE"/>
    <property type="match status" value="1"/>
</dbReference>
<dbReference type="NCBIfam" id="TIGR00710">
    <property type="entry name" value="efflux_Bcr_CflA"/>
    <property type="match status" value="1"/>
</dbReference>
<accession>A0A1G7WCS7</accession>
<evidence type="ECO:0000256" key="8">
    <source>
        <dbReference type="SAM" id="MobiDB-lite"/>
    </source>
</evidence>
<dbReference type="SUPFAM" id="SSF103473">
    <property type="entry name" value="MFS general substrate transporter"/>
    <property type="match status" value="1"/>
</dbReference>
<feature type="transmembrane region" description="Helical" evidence="9">
    <location>
        <begin position="382"/>
        <end position="403"/>
    </location>
</feature>
<feature type="transmembrane region" description="Helical" evidence="9">
    <location>
        <begin position="294"/>
        <end position="314"/>
    </location>
</feature>
<feature type="compositionally biased region" description="Polar residues" evidence="8">
    <location>
        <begin position="1"/>
        <end position="19"/>
    </location>
</feature>
<feature type="transmembrane region" description="Helical" evidence="9">
    <location>
        <begin position="252"/>
        <end position="273"/>
    </location>
</feature>
<feature type="transmembrane region" description="Helical" evidence="9">
    <location>
        <begin position="96"/>
        <end position="118"/>
    </location>
</feature>